<evidence type="ECO:0000313" key="5">
    <source>
        <dbReference type="Proteomes" id="UP000006552"/>
    </source>
</evidence>
<name>Q5NW93_AROAE</name>
<geneLocation type="plasmid" evidence="5">
    <name>pAzo2</name>
</geneLocation>
<evidence type="ECO:0000256" key="1">
    <source>
        <dbReference type="SAM" id="MobiDB-lite"/>
    </source>
</evidence>
<proteinExistence type="predicted"/>
<sequence length="150" mass="17064">MGLVCKDDGWRLPDELWAKMEPLLPARKAHPLGCHRPRVPDRIAMNAILLVLRTGMQWNALNGSGICSSSSAYRRFAEWRDAGVFGRFWHEGLLEYDRLEGIDWSWLSLDGAMTKAPLGGEKNRPQPYGSRQRRRQAQSVDRGERHSAGH</sequence>
<evidence type="ECO:0000313" key="4">
    <source>
        <dbReference type="EMBL" id="CAI10702.1"/>
    </source>
</evidence>
<dbReference type="InterPro" id="IPR025161">
    <property type="entry name" value="IS402-like_dom"/>
</dbReference>
<dbReference type="HOGENOM" id="CLU_055261_4_1_4"/>
<dbReference type="AlphaFoldDB" id="Q5NW93"/>
<accession>Q5NW93</accession>
<dbReference type="KEGG" id="eba:p2A365"/>
<evidence type="ECO:0000313" key="3">
    <source>
        <dbReference type="EMBL" id="CAI10671.1"/>
    </source>
</evidence>
<dbReference type="KEGG" id="eba:p2A302"/>
<reference evidence="3" key="1">
    <citation type="submission" date="2004-11" db="EMBL/GenBank/DDBJ databases">
        <authorList>
            <person name="PROSCIENCE"/>
        </authorList>
    </citation>
    <scope>NUCLEOTIDE SEQUENCE</scope>
    <source>
        <strain evidence="3">EbN1</strain>
        <plasmid evidence="3">2</plasmid>
    </source>
</reference>
<dbReference type="PANTHER" id="PTHR30007">
    <property type="entry name" value="PHP DOMAIN PROTEIN"/>
    <property type="match status" value="1"/>
</dbReference>
<protein>
    <submittedName>
        <fullName evidence="3">Transposase</fullName>
    </submittedName>
</protein>
<geneLocation type="plasmid" evidence="3">
    <name>2</name>
</geneLocation>
<dbReference type="eggNOG" id="COG3293">
    <property type="taxonomic scope" value="Bacteria"/>
</dbReference>
<keyword evidence="5" id="KW-1185">Reference proteome</keyword>
<keyword evidence="3" id="KW-0614">Plasmid</keyword>
<dbReference type="EMBL" id="CR555308">
    <property type="protein sequence ID" value="CAI10671.1"/>
    <property type="molecule type" value="Genomic_DNA"/>
</dbReference>
<gene>
    <name evidence="3" type="primary">tnp2PF11</name>
    <name evidence="4" type="synonym">tnp2PF14</name>
    <name evidence="3" type="ORF">p2A302</name>
    <name evidence="4" type="ORF">p2A365</name>
</gene>
<feature type="region of interest" description="Disordered" evidence="1">
    <location>
        <begin position="115"/>
        <end position="150"/>
    </location>
</feature>
<reference evidence="3 5" key="2">
    <citation type="journal article" date="2005" name="Arch. Microbiol.">
        <title>The genome sequence of an anaerobic aromatic-degrading denitrifying bacterium, strain EbN1.</title>
        <authorList>
            <person name="Rabus R."/>
            <person name="Kube M."/>
            <person name="Heider J."/>
            <person name="Beck A."/>
            <person name="Heitmann K."/>
            <person name="Widdel F."/>
            <person name="Reinhardt R."/>
        </authorList>
    </citation>
    <scope>NUCLEOTIDE SEQUENCE [LARGE SCALE GENOMIC DNA]</scope>
    <source>
        <strain evidence="3 5">EbN1</strain>
        <plasmid evidence="3">2</plasmid>
        <plasmid evidence="4">EbN1</plasmid>
        <plasmid evidence="5">Plasmid pAzo2</plasmid>
    </source>
</reference>
<dbReference type="EMBL" id="CR555308">
    <property type="protein sequence ID" value="CAI10702.1"/>
    <property type="molecule type" value="Genomic_DNA"/>
</dbReference>
<evidence type="ECO:0000259" key="2">
    <source>
        <dbReference type="Pfam" id="PF13340"/>
    </source>
</evidence>
<dbReference type="Pfam" id="PF13340">
    <property type="entry name" value="DUF4096"/>
    <property type="match status" value="1"/>
</dbReference>
<dbReference type="Proteomes" id="UP000006552">
    <property type="component" value="Plasmid 2"/>
</dbReference>
<organism evidence="3 5">
    <name type="scientific">Aromatoleum aromaticum (strain DSM 19018 / LMG 30748 / EbN1)</name>
    <name type="common">Azoarcus sp. (strain EbN1)</name>
    <dbReference type="NCBI Taxonomy" id="76114"/>
    <lineage>
        <taxon>Bacteria</taxon>
        <taxon>Pseudomonadati</taxon>
        <taxon>Pseudomonadota</taxon>
        <taxon>Betaproteobacteria</taxon>
        <taxon>Rhodocyclales</taxon>
        <taxon>Rhodocyclaceae</taxon>
        <taxon>Aromatoleum</taxon>
    </lineage>
</organism>
<feature type="domain" description="Insertion element IS402-like" evidence="2">
    <location>
        <begin position="12"/>
        <end position="88"/>
    </location>
</feature>
<dbReference type="PANTHER" id="PTHR30007:SF0">
    <property type="entry name" value="TRANSPOSASE"/>
    <property type="match status" value="1"/>
</dbReference>
<feature type="compositionally biased region" description="Basic and acidic residues" evidence="1">
    <location>
        <begin position="141"/>
        <end position="150"/>
    </location>
</feature>